<gene>
    <name evidence="5" type="ORF">CVD27_13880</name>
</gene>
<evidence type="ECO:0000313" key="5">
    <source>
        <dbReference type="EMBL" id="PLS03752.1"/>
    </source>
</evidence>
<evidence type="ECO:0000256" key="1">
    <source>
        <dbReference type="ARBA" id="ARBA00023015"/>
    </source>
</evidence>
<comment type="caution">
    <text evidence="5">The sequence shown here is derived from an EMBL/GenBank/DDBJ whole genome shotgun (WGS) entry which is preliminary data.</text>
</comment>
<dbReference type="Pfam" id="PF13377">
    <property type="entry name" value="Peripla_BP_3"/>
    <property type="match status" value="1"/>
</dbReference>
<keyword evidence="1" id="KW-0805">Transcription regulation</keyword>
<dbReference type="OrthoDB" id="43195at2"/>
<keyword evidence="3" id="KW-0804">Transcription</keyword>
<dbReference type="PANTHER" id="PTHR30146">
    <property type="entry name" value="LACI-RELATED TRANSCRIPTIONAL REPRESSOR"/>
    <property type="match status" value="1"/>
</dbReference>
<dbReference type="GO" id="GO:0000976">
    <property type="term" value="F:transcription cis-regulatory region binding"/>
    <property type="evidence" value="ECO:0007669"/>
    <property type="project" value="TreeGrafter"/>
</dbReference>
<dbReference type="Pfam" id="PF00356">
    <property type="entry name" value="LacI"/>
    <property type="match status" value="1"/>
</dbReference>
<dbReference type="SUPFAM" id="SSF53822">
    <property type="entry name" value="Periplasmic binding protein-like I"/>
    <property type="match status" value="1"/>
</dbReference>
<dbReference type="RefSeq" id="WP_101648498.1">
    <property type="nucleotide sequence ID" value="NZ_PGVE01000052.1"/>
</dbReference>
<evidence type="ECO:0000259" key="4">
    <source>
        <dbReference type="PROSITE" id="PS50932"/>
    </source>
</evidence>
<feature type="domain" description="HTH lacI-type" evidence="4">
    <location>
        <begin position="2"/>
        <end position="58"/>
    </location>
</feature>
<evidence type="ECO:0000256" key="2">
    <source>
        <dbReference type="ARBA" id="ARBA00023125"/>
    </source>
</evidence>
<dbReference type="PROSITE" id="PS00356">
    <property type="entry name" value="HTH_LACI_1"/>
    <property type="match status" value="1"/>
</dbReference>
<dbReference type="PANTHER" id="PTHR30146:SF149">
    <property type="entry name" value="HTH-TYPE TRANSCRIPTIONAL REGULATOR EBGR"/>
    <property type="match status" value="1"/>
</dbReference>
<dbReference type="PROSITE" id="PS50932">
    <property type="entry name" value="HTH_LACI_2"/>
    <property type="match status" value="1"/>
</dbReference>
<dbReference type="GO" id="GO:0003700">
    <property type="term" value="F:DNA-binding transcription factor activity"/>
    <property type="evidence" value="ECO:0007669"/>
    <property type="project" value="TreeGrafter"/>
</dbReference>
<dbReference type="Gene3D" id="1.10.260.40">
    <property type="entry name" value="lambda repressor-like DNA-binding domains"/>
    <property type="match status" value="1"/>
</dbReference>
<dbReference type="SMART" id="SM00354">
    <property type="entry name" value="HTH_LACI"/>
    <property type="match status" value="1"/>
</dbReference>
<accession>A0A2N5HE21</accession>
<dbReference type="EMBL" id="PGVE01000052">
    <property type="protein sequence ID" value="PLS03752.1"/>
    <property type="molecule type" value="Genomic_DNA"/>
</dbReference>
<evidence type="ECO:0000256" key="3">
    <source>
        <dbReference type="ARBA" id="ARBA00023163"/>
    </source>
</evidence>
<dbReference type="AlphaFoldDB" id="A0A2N5HE21"/>
<keyword evidence="2" id="KW-0238">DNA-binding</keyword>
<dbReference type="InterPro" id="IPR028082">
    <property type="entry name" value="Peripla_BP_I"/>
</dbReference>
<dbReference type="Gene3D" id="3.40.50.2300">
    <property type="match status" value="2"/>
</dbReference>
<name>A0A2N5HE21_9BACI</name>
<dbReference type="SUPFAM" id="SSF47413">
    <property type="entry name" value="lambda repressor-like DNA-binding domains"/>
    <property type="match status" value="1"/>
</dbReference>
<dbReference type="Proteomes" id="UP000234950">
    <property type="component" value="Unassembled WGS sequence"/>
</dbReference>
<keyword evidence="6" id="KW-1185">Reference proteome</keyword>
<proteinExistence type="predicted"/>
<dbReference type="CDD" id="cd01392">
    <property type="entry name" value="HTH_LacI"/>
    <property type="match status" value="1"/>
</dbReference>
<dbReference type="InterPro" id="IPR010982">
    <property type="entry name" value="Lambda_DNA-bd_dom_sf"/>
</dbReference>
<reference evidence="5 6" key="1">
    <citation type="submission" date="2017-11" db="EMBL/GenBank/DDBJ databases">
        <title>Comparitive Functional Genomics of Dry Heat Resistant strains isolated from the Viking Spacecraft.</title>
        <authorList>
            <person name="Seuylemezian A."/>
            <person name="Cooper K."/>
            <person name="Vaishampayan P."/>
        </authorList>
    </citation>
    <scope>NUCLEOTIDE SEQUENCE [LARGE SCALE GENOMIC DNA]</scope>
    <source>
        <strain evidence="5 6">V32-6</strain>
    </source>
</reference>
<dbReference type="InterPro" id="IPR046335">
    <property type="entry name" value="LacI/GalR-like_sensor"/>
</dbReference>
<sequence>MATIKDIANMTKVSPTTVSRVLNNDQTISVLEETRLRILQTAKELGYKTILERQAEKHMESAKKTPNVGILLCQTLEEEMSDPYFLSIRQGVEEELLRQGITTTSTVRLYEAGSNPYIHDFDSLIVIGRISEKALKKVSDHIQNVVYINHSPDDSLYDSVVIDFVKSTELALNHLLKAGYKRIGYIGGVEKEHANSGKIKVEDERLTTFEKFMESEGLHDPRWTFIGEYQMSQGYALMKRALQLKDLPEAFFIASDPMAIGALKALQEAGLSVPTDVAIVSFDDIEIAQFTSTPLTTIKVHTKEMGHTGVKLLMDRLNGRTLPLKVVLPSELVVRQSCGAVK</sequence>
<evidence type="ECO:0000313" key="6">
    <source>
        <dbReference type="Proteomes" id="UP000234950"/>
    </source>
</evidence>
<dbReference type="CDD" id="cd01544">
    <property type="entry name" value="PBP1_GalR"/>
    <property type="match status" value="1"/>
</dbReference>
<organism evidence="5 6">
    <name type="scientific">Neobacillus cucumis</name>
    <dbReference type="NCBI Taxonomy" id="1740721"/>
    <lineage>
        <taxon>Bacteria</taxon>
        <taxon>Bacillati</taxon>
        <taxon>Bacillota</taxon>
        <taxon>Bacilli</taxon>
        <taxon>Bacillales</taxon>
        <taxon>Bacillaceae</taxon>
        <taxon>Neobacillus</taxon>
    </lineage>
</organism>
<protein>
    <submittedName>
        <fullName evidence="5">Transcriptional regulator</fullName>
    </submittedName>
</protein>
<dbReference type="InterPro" id="IPR000843">
    <property type="entry name" value="HTH_LacI"/>
</dbReference>